<dbReference type="PROSITE" id="PS00455">
    <property type="entry name" value="AMP_BINDING"/>
    <property type="match status" value="1"/>
</dbReference>
<dbReference type="PRINTS" id="PR00154">
    <property type="entry name" value="AMPBINDING"/>
</dbReference>
<gene>
    <name evidence="2" type="ORF">JWH11_00610</name>
</gene>
<dbReference type="Proteomes" id="UP001430396">
    <property type="component" value="Unassembled WGS sequence"/>
</dbReference>
<dbReference type="PANTHER" id="PTHR45527:SF1">
    <property type="entry name" value="FATTY ACID SYNTHASE"/>
    <property type="match status" value="1"/>
</dbReference>
<dbReference type="InterPro" id="IPR000873">
    <property type="entry name" value="AMP-dep_synth/lig_dom"/>
</dbReference>
<comment type="caution">
    <text evidence="2">The sequence shown here is derived from an EMBL/GenBank/DDBJ whole genome shotgun (WGS) entry which is preliminary data.</text>
</comment>
<dbReference type="EMBL" id="JAFFQI010000124">
    <property type="protein sequence ID" value="MCD0264973.1"/>
    <property type="molecule type" value="Genomic_DNA"/>
</dbReference>
<dbReference type="RefSeq" id="WP_230434037.1">
    <property type="nucleotide sequence ID" value="NZ_JAFFQH010000111.1"/>
</dbReference>
<protein>
    <submittedName>
        <fullName evidence="2">AMP-binding protein</fullName>
    </submittedName>
</protein>
<evidence type="ECO:0000313" key="3">
    <source>
        <dbReference type="Proteomes" id="UP001430396"/>
    </source>
</evidence>
<feature type="non-terminal residue" evidence="2">
    <location>
        <position position="321"/>
    </location>
</feature>
<feature type="non-terminal residue" evidence="2">
    <location>
        <position position="1"/>
    </location>
</feature>
<dbReference type="PANTHER" id="PTHR45527">
    <property type="entry name" value="NONRIBOSOMAL PEPTIDE SYNTHETASE"/>
    <property type="match status" value="1"/>
</dbReference>
<dbReference type="InterPro" id="IPR020459">
    <property type="entry name" value="AMP-binding"/>
</dbReference>
<dbReference type="Gene3D" id="3.40.50.980">
    <property type="match status" value="2"/>
</dbReference>
<organism evidence="2 3">
    <name type="scientific">Xanthomonas melonis</name>
    <dbReference type="NCBI Taxonomy" id="56456"/>
    <lineage>
        <taxon>Bacteria</taxon>
        <taxon>Pseudomonadati</taxon>
        <taxon>Pseudomonadota</taxon>
        <taxon>Gammaproteobacteria</taxon>
        <taxon>Lysobacterales</taxon>
        <taxon>Lysobacteraceae</taxon>
        <taxon>Xanthomonas</taxon>
    </lineage>
</organism>
<feature type="domain" description="AMP-dependent synthetase/ligase" evidence="1">
    <location>
        <begin position="22"/>
        <end position="313"/>
    </location>
</feature>
<dbReference type="InterPro" id="IPR020845">
    <property type="entry name" value="AMP-binding_CS"/>
</dbReference>
<evidence type="ECO:0000313" key="2">
    <source>
        <dbReference type="EMBL" id="MCD0264973.1"/>
    </source>
</evidence>
<dbReference type="SUPFAM" id="SSF56801">
    <property type="entry name" value="Acetyl-CoA synthetase-like"/>
    <property type="match status" value="1"/>
</dbReference>
<reference evidence="2" key="1">
    <citation type="submission" date="2021-02" db="EMBL/GenBank/DDBJ databases">
        <title>Copper resistance gene diversity in local Xanthomonas species at agrochemical polluted sites in Trinidad, Trinidad and Tobago.</title>
        <authorList>
            <person name="Ramnarine S.D.B.J."/>
            <person name="Ramsubhag A."/>
            <person name="Jayaraman J."/>
        </authorList>
    </citation>
    <scope>NUCLEOTIDE SEQUENCE</scope>
    <source>
        <strain evidence="2">CaNP6A</strain>
    </source>
</reference>
<keyword evidence="3" id="KW-1185">Reference proteome</keyword>
<evidence type="ECO:0000259" key="1">
    <source>
        <dbReference type="Pfam" id="PF00501"/>
    </source>
</evidence>
<sequence length="321" mass="33639">LLGFNAASMPTTPRLTIAAMVEQQAARTPDAIAVQCAGQALRYAALNAQANVLAQQLIALGVVPDTRVAICVPRSPALLVGLLAILKAGAAYVPLDPSYPAARLGYLLQDSAPHALLVHAATREALGAHVLGELAVPVIDIESIAPAEQATPNPVVEGLTPAHLAYVIYTSGSTGEPKGVMVEHRQLAQLVAWHCRAFGVQAGTRTSSVAGLSFDAAAWEIWPTLCAGGCLLMPGSEVAGDVQALLQWWQAQELEVSFLPTPLAERAFAAMMRPQRLRHLLVGGDRLRQVPAGLPFAVHNNYGPTETTVVATCGDVVPGVL</sequence>
<name>A0ABS8NPI8_9XANT</name>
<accession>A0ABS8NPI8</accession>
<dbReference type="Pfam" id="PF00501">
    <property type="entry name" value="AMP-binding"/>
    <property type="match status" value="1"/>
</dbReference>
<proteinExistence type="predicted"/>